<evidence type="ECO:0000313" key="5">
    <source>
        <dbReference type="EMBL" id="MBB4679064.1"/>
    </source>
</evidence>
<dbReference type="Gene3D" id="1.10.10.10">
    <property type="entry name" value="Winged helix-like DNA-binding domain superfamily/Winged helix DNA-binding domain"/>
    <property type="match status" value="2"/>
</dbReference>
<dbReference type="PANTHER" id="PTHR30154:SF34">
    <property type="entry name" value="TRANSCRIPTIONAL REGULATOR AZLB"/>
    <property type="match status" value="1"/>
</dbReference>
<reference evidence="5 6" key="1">
    <citation type="submission" date="2020-08" db="EMBL/GenBank/DDBJ databases">
        <title>Sequencing the genomes of 1000 actinobacteria strains.</title>
        <authorList>
            <person name="Klenk H.-P."/>
        </authorList>
    </citation>
    <scope>NUCLEOTIDE SEQUENCE [LARGE SCALE GENOMIC DNA]</scope>
    <source>
        <strain evidence="5 6">DSM 44230</strain>
    </source>
</reference>
<dbReference type="InterPro" id="IPR019887">
    <property type="entry name" value="Tscrpt_reg_AsnC/Lrp_C"/>
</dbReference>
<dbReference type="InterPro" id="IPR036390">
    <property type="entry name" value="WH_DNA-bd_sf"/>
</dbReference>
<dbReference type="PANTHER" id="PTHR30154">
    <property type="entry name" value="LEUCINE-RESPONSIVE REGULATORY PROTEIN"/>
    <property type="match status" value="1"/>
</dbReference>
<dbReference type="InterPro" id="IPR036388">
    <property type="entry name" value="WH-like_DNA-bd_sf"/>
</dbReference>
<accession>A0A7W7CDE0</accession>
<name>A0A7W7CDE0_9PSEU</name>
<dbReference type="Pfam" id="PF13404">
    <property type="entry name" value="HTH_AsnC-type"/>
    <property type="match status" value="2"/>
</dbReference>
<dbReference type="GO" id="GO:0043200">
    <property type="term" value="P:response to amino acid"/>
    <property type="evidence" value="ECO:0007669"/>
    <property type="project" value="TreeGrafter"/>
</dbReference>
<dbReference type="EMBL" id="JACHMH010000001">
    <property type="protein sequence ID" value="MBB4679064.1"/>
    <property type="molecule type" value="Genomic_DNA"/>
</dbReference>
<dbReference type="Proteomes" id="UP000533598">
    <property type="component" value="Unassembled WGS sequence"/>
</dbReference>
<dbReference type="InterPro" id="IPR000485">
    <property type="entry name" value="AsnC-type_HTH_dom"/>
</dbReference>
<gene>
    <name evidence="5" type="ORF">HNR67_005182</name>
</gene>
<dbReference type="SUPFAM" id="SSF46785">
    <property type="entry name" value="Winged helix' DNA-binding domain"/>
    <property type="match status" value="2"/>
</dbReference>
<evidence type="ECO:0000256" key="2">
    <source>
        <dbReference type="ARBA" id="ARBA00023125"/>
    </source>
</evidence>
<organism evidence="5 6">
    <name type="scientific">Crossiella cryophila</name>
    <dbReference type="NCBI Taxonomy" id="43355"/>
    <lineage>
        <taxon>Bacteria</taxon>
        <taxon>Bacillati</taxon>
        <taxon>Actinomycetota</taxon>
        <taxon>Actinomycetes</taxon>
        <taxon>Pseudonocardiales</taxon>
        <taxon>Pseudonocardiaceae</taxon>
        <taxon>Crossiella</taxon>
    </lineage>
</organism>
<dbReference type="SUPFAM" id="SSF54909">
    <property type="entry name" value="Dimeric alpha+beta barrel"/>
    <property type="match status" value="2"/>
</dbReference>
<proteinExistence type="predicted"/>
<dbReference type="InterPro" id="IPR019888">
    <property type="entry name" value="Tscrpt_reg_AsnC-like"/>
</dbReference>
<dbReference type="PRINTS" id="PR00033">
    <property type="entry name" value="HTHASNC"/>
</dbReference>
<keyword evidence="1" id="KW-0805">Transcription regulation</keyword>
<protein>
    <submittedName>
        <fullName evidence="5">DNA-binding Lrp family transcriptional regulator</fullName>
    </submittedName>
</protein>
<dbReference type="PROSITE" id="PS50956">
    <property type="entry name" value="HTH_ASNC_2"/>
    <property type="match status" value="2"/>
</dbReference>
<dbReference type="SMART" id="SM00344">
    <property type="entry name" value="HTH_ASNC"/>
    <property type="match status" value="2"/>
</dbReference>
<dbReference type="GO" id="GO:0043565">
    <property type="term" value="F:sequence-specific DNA binding"/>
    <property type="evidence" value="ECO:0007669"/>
    <property type="project" value="InterPro"/>
</dbReference>
<dbReference type="Gene3D" id="3.30.70.920">
    <property type="match status" value="1"/>
</dbReference>
<comment type="caution">
    <text evidence="5">The sequence shown here is derived from an EMBL/GenBank/DDBJ whole genome shotgun (WGS) entry which is preliminary data.</text>
</comment>
<evidence type="ECO:0000256" key="3">
    <source>
        <dbReference type="ARBA" id="ARBA00023163"/>
    </source>
</evidence>
<dbReference type="AlphaFoldDB" id="A0A7W7CDE0"/>
<evidence type="ECO:0000259" key="4">
    <source>
        <dbReference type="PROSITE" id="PS50956"/>
    </source>
</evidence>
<evidence type="ECO:0000256" key="1">
    <source>
        <dbReference type="ARBA" id="ARBA00023015"/>
    </source>
</evidence>
<keyword evidence="2 5" id="KW-0238">DNA-binding</keyword>
<dbReference type="InterPro" id="IPR011008">
    <property type="entry name" value="Dimeric_a/b-barrel"/>
</dbReference>
<feature type="domain" description="HTH asnC-type" evidence="4">
    <location>
        <begin position="172"/>
        <end position="232"/>
    </location>
</feature>
<evidence type="ECO:0000313" key="6">
    <source>
        <dbReference type="Proteomes" id="UP000533598"/>
    </source>
</evidence>
<feature type="domain" description="HTH asnC-type" evidence="4">
    <location>
        <begin position="1"/>
        <end position="65"/>
    </location>
</feature>
<dbReference type="Pfam" id="PF01037">
    <property type="entry name" value="AsnC_trans_reg"/>
    <property type="match status" value="1"/>
</dbReference>
<keyword evidence="3" id="KW-0804">Transcription</keyword>
<dbReference type="RefSeq" id="WP_185004857.1">
    <property type="nucleotide sequence ID" value="NZ_BAAAUI010000046.1"/>
</dbReference>
<keyword evidence="6" id="KW-1185">Reference proteome</keyword>
<dbReference type="GO" id="GO:0005829">
    <property type="term" value="C:cytosol"/>
    <property type="evidence" value="ECO:0007669"/>
    <property type="project" value="TreeGrafter"/>
</dbReference>
<sequence>MDDLDRRLVAALQVNGRATWSGVAAAVGVSERTVTRRLAPLLAGGTVRVTAIRNPVLDPDLTGLALRIRCRPGRTPPVAEALAALPEAWQVLILEGGDEIAATLWVSSPDRLKLLLLKELPKTSSIDSWQTRRLLWIFPDALGWQAPLLSAEERARLGEVRPLPARRPLPTLDEVDRRLTALLVRDGRMGFTELARHSSVSESTARRKVDALLREGAIAITTEVDPRLLGYHLEALLWLTIQPAGLGKVARVLAAHPATRMAATTSGPSNLLVSVVCRHGEDLYDLLTGTLGALPEITGVDVTPVLHVVRRAGVSHSA</sequence>